<accession>A0A7C4U898</accession>
<evidence type="ECO:0000313" key="2">
    <source>
        <dbReference type="EMBL" id="HGW92537.1"/>
    </source>
</evidence>
<dbReference type="EMBL" id="DTHG01000101">
    <property type="protein sequence ID" value="HGW92537.1"/>
    <property type="molecule type" value="Genomic_DNA"/>
</dbReference>
<comment type="caution">
    <text evidence="2">The sequence shown here is derived from an EMBL/GenBank/DDBJ whole genome shotgun (WGS) entry which is preliminary data.</text>
</comment>
<gene>
    <name evidence="2" type="ORF">ENV67_08390</name>
</gene>
<feature type="chain" id="PRO_5027869829" description="WD40 repeat domain-containing protein" evidence="1">
    <location>
        <begin position="21"/>
        <end position="299"/>
    </location>
</feature>
<keyword evidence="1" id="KW-0732">Signal</keyword>
<proteinExistence type="predicted"/>
<sequence>MKKMLVFLSLMLCFVNVLRADEKKEKDYRIEKKDEGRDTIQNVRKGSLVFFSPDGKVIKKISLDYSVERLEFKEVKISDNGKYALYCEVLPKNELKMHTEDKYIMWTGEGLSGWAPYRITFFNNKGKVLWRKTYEVKFAEYAYDVDEVISGNGERVVLYYSEGVGYMKVKGHLIVLDTLGKEIVRIDTEDPLGCIGISNDGKIVGAKTSKNINGVYIRHLFFLDVETGRTKVVKAEGEGEGEKWKGGFGFYNNGQIRLYWIPIGEKYDKIPGGGEKMKVISFDELPEDLSSLFEKGGEK</sequence>
<protein>
    <recommendedName>
        <fullName evidence="3">WD40 repeat domain-containing protein</fullName>
    </recommendedName>
</protein>
<evidence type="ECO:0000256" key="1">
    <source>
        <dbReference type="SAM" id="SignalP"/>
    </source>
</evidence>
<reference evidence="2" key="1">
    <citation type="journal article" date="2020" name="mSystems">
        <title>Genome- and Community-Level Interaction Insights into Carbon Utilization and Element Cycling Functions of Hydrothermarchaeota in Hydrothermal Sediment.</title>
        <authorList>
            <person name="Zhou Z."/>
            <person name="Liu Y."/>
            <person name="Xu W."/>
            <person name="Pan J."/>
            <person name="Luo Z.H."/>
            <person name="Li M."/>
        </authorList>
    </citation>
    <scope>NUCLEOTIDE SEQUENCE [LARGE SCALE GENOMIC DNA]</scope>
    <source>
        <strain evidence="2">SpSt-780</strain>
    </source>
</reference>
<evidence type="ECO:0008006" key="3">
    <source>
        <dbReference type="Google" id="ProtNLM"/>
    </source>
</evidence>
<organism evidence="2">
    <name type="scientific">candidate division WOR-3 bacterium</name>
    <dbReference type="NCBI Taxonomy" id="2052148"/>
    <lineage>
        <taxon>Bacteria</taxon>
        <taxon>Bacteria division WOR-3</taxon>
    </lineage>
</organism>
<dbReference type="SUPFAM" id="SSF82171">
    <property type="entry name" value="DPP6 N-terminal domain-like"/>
    <property type="match status" value="1"/>
</dbReference>
<dbReference type="AlphaFoldDB" id="A0A7C4U898"/>
<name>A0A7C4U898_UNCW3</name>
<feature type="signal peptide" evidence="1">
    <location>
        <begin position="1"/>
        <end position="20"/>
    </location>
</feature>